<dbReference type="Gene3D" id="2.40.10.220">
    <property type="entry name" value="predicted glycosyltransferase like domains"/>
    <property type="match status" value="1"/>
</dbReference>
<feature type="transmembrane region" description="Helical" evidence="16">
    <location>
        <begin position="101"/>
        <end position="120"/>
    </location>
</feature>
<dbReference type="InterPro" id="IPR003919">
    <property type="entry name" value="Cell_synth_A"/>
</dbReference>
<proteinExistence type="inferred from homology"/>
<evidence type="ECO:0000259" key="17">
    <source>
        <dbReference type="Pfam" id="PF07238"/>
    </source>
</evidence>
<dbReference type="CDD" id="cd06421">
    <property type="entry name" value="CESA_CelA_like"/>
    <property type="match status" value="1"/>
</dbReference>
<accession>A0AAJ0U7D0</accession>
<dbReference type="EMBL" id="NRSJ01000046">
    <property type="protein sequence ID" value="MBK1706631.1"/>
    <property type="molecule type" value="Genomic_DNA"/>
</dbReference>
<comment type="function">
    <text evidence="16">Catalytic subunit of cellulose synthase. It polymerizes uridine 5'-diphosphate glucose to cellulose.</text>
</comment>
<dbReference type="InterPro" id="IPR050321">
    <property type="entry name" value="Glycosyltr_2/OpgH_subfam"/>
</dbReference>
<keyword evidence="12 16" id="KW-0135">Cellulose biosynthesis</keyword>
<dbReference type="Pfam" id="PF13632">
    <property type="entry name" value="Glyco_trans_2_3"/>
    <property type="match status" value="1"/>
</dbReference>
<dbReference type="GO" id="GO:0035438">
    <property type="term" value="F:cyclic-di-GMP binding"/>
    <property type="evidence" value="ECO:0007669"/>
    <property type="project" value="InterPro"/>
</dbReference>
<keyword evidence="9 16" id="KW-0328">Glycosyltransferase</keyword>
<feature type="transmembrane region" description="Helical" evidence="16">
    <location>
        <begin position="417"/>
        <end position="437"/>
    </location>
</feature>
<keyword evidence="7 16" id="KW-0997">Cell inner membrane</keyword>
<dbReference type="GO" id="GO:0016760">
    <property type="term" value="F:cellulose synthase (UDP-forming) activity"/>
    <property type="evidence" value="ECO:0007669"/>
    <property type="project" value="UniProtKB-EC"/>
</dbReference>
<dbReference type="GO" id="GO:0006011">
    <property type="term" value="P:UDP-alpha-D-glucose metabolic process"/>
    <property type="evidence" value="ECO:0007669"/>
    <property type="project" value="InterPro"/>
</dbReference>
<dbReference type="RefSeq" id="WP_200348094.1">
    <property type="nucleotide sequence ID" value="NZ_NRSJ01000046.1"/>
</dbReference>
<keyword evidence="13 16" id="KW-1133">Transmembrane helix</keyword>
<dbReference type="AlphaFoldDB" id="A0AAJ0U7D0"/>
<evidence type="ECO:0000256" key="13">
    <source>
        <dbReference type="ARBA" id="ARBA00022989"/>
    </source>
</evidence>
<evidence type="ECO:0000256" key="6">
    <source>
        <dbReference type="ARBA" id="ARBA00022475"/>
    </source>
</evidence>
<comment type="similarity">
    <text evidence="3">Belongs to the glycosyltransferase 2 family.</text>
</comment>
<dbReference type="PANTHER" id="PTHR43867:SF2">
    <property type="entry name" value="CELLULOSE SYNTHASE CATALYTIC SUBUNIT A [UDP-FORMING]"/>
    <property type="match status" value="1"/>
</dbReference>
<evidence type="ECO:0000256" key="16">
    <source>
        <dbReference type="RuleBase" id="RU365020"/>
    </source>
</evidence>
<dbReference type="Gene3D" id="3.90.550.10">
    <property type="entry name" value="Spore Coat Polysaccharide Biosynthesis Protein SpsA, Chain A"/>
    <property type="match status" value="1"/>
</dbReference>
<dbReference type="GO" id="GO:0030244">
    <property type="term" value="P:cellulose biosynthetic process"/>
    <property type="evidence" value="ECO:0007669"/>
    <property type="project" value="UniProtKB-KW"/>
</dbReference>
<sequence length="748" mass="84175">MRLATAASLAAVAAVALPLLSLAALPLNDVSQLVLSGTLIFLLLALRQTAIRHLFFDNLGRFLRLLLLLIGVFITTRYLLWRAFYTLPDTSLLEFGLGVTLFAGEVFTFLIFILGAFVSLQPLVRPVAPLPEDRSAWPSVDVLIPSYNESPELLETTLLGAINIDYPADKINVYLLDDGATTAKRSQPSPQGREEAWSRRRTLKALCKRIGVHYLTRRLNHSAKAGNINDALPKVHGDLVLILDADHVPTCDILANTAGWFLRNPKLFLVQTPHFFVSPDPIEKNLGTFQKMPSEQEMFYTNIQRGLDFWNASFFCGSAAILRRHYLDEVGGIQGCTITEDAETALELHARGYDSAYIWQPMIAGLQPETFSSFVVQRSRWAQGMMQLFLLKNPLFLKHERGLHWWQKLCYLNSMMFWFFPLVRVIFLFAPLAYLLFGLGIFNADLAELLTYIVPHLTALVLIVDYLYGNVRWAFVSEFYELALTLFLAPPLLSVIRHPNAPSFVVTAKGEVTDQDAVSPLVKPVYWMSALTLIAITIGFWRLFFVPGSLTTDLVTLFWSSVNLFLLFGALGALFERQQRRFSPRFPCSERAAILTSDSRIPGRIVDLSATGMRLAIEPFYRSAIEASAPTAVEIFPEGGSSIRIDIDVATLIPKKGHLEAGCRVRAESVQKKAEFIRFAYGDSNRWKTMLRSRDRRVGVSKAALVLTRLMLKYGIAHFVFISRRWFKRRTASRRVGESVHSEQALSS</sequence>
<dbReference type="Proteomes" id="UP001296776">
    <property type="component" value="Unassembled WGS sequence"/>
</dbReference>
<dbReference type="EC" id="2.4.1.12" evidence="4 16"/>
<evidence type="ECO:0000256" key="15">
    <source>
        <dbReference type="ARBA" id="ARBA00048682"/>
    </source>
</evidence>
<dbReference type="GO" id="GO:0012505">
    <property type="term" value="C:endomembrane system"/>
    <property type="evidence" value="ECO:0007669"/>
    <property type="project" value="UniProtKB-SubCell"/>
</dbReference>
<feature type="domain" description="Glycosyltransferase 2-like" evidence="18">
    <location>
        <begin position="239"/>
        <end position="450"/>
    </location>
</feature>
<keyword evidence="6 16" id="KW-1003">Cell membrane</keyword>
<comment type="pathway">
    <text evidence="2 16">Glycan metabolism; bacterial cellulose biosynthesis.</text>
</comment>
<feature type="transmembrane region" description="Helical" evidence="16">
    <location>
        <begin position="525"/>
        <end position="545"/>
    </location>
</feature>
<dbReference type="SUPFAM" id="SSF53448">
    <property type="entry name" value="Nucleotide-diphospho-sugar transferases"/>
    <property type="match status" value="1"/>
</dbReference>
<organism evidence="19 20">
    <name type="scientific">Halochromatium glycolicum</name>
    <dbReference type="NCBI Taxonomy" id="85075"/>
    <lineage>
        <taxon>Bacteria</taxon>
        <taxon>Pseudomonadati</taxon>
        <taxon>Pseudomonadota</taxon>
        <taxon>Gammaproteobacteria</taxon>
        <taxon>Chromatiales</taxon>
        <taxon>Chromatiaceae</taxon>
        <taxon>Halochromatium</taxon>
    </lineage>
</organism>
<evidence type="ECO:0000256" key="9">
    <source>
        <dbReference type="ARBA" id="ARBA00022676"/>
    </source>
</evidence>
<feature type="transmembrane region" description="Helical" evidence="16">
    <location>
        <begin position="449"/>
        <end position="468"/>
    </location>
</feature>
<evidence type="ECO:0000313" key="20">
    <source>
        <dbReference type="Proteomes" id="UP001296776"/>
    </source>
</evidence>
<dbReference type="SUPFAM" id="SSF141371">
    <property type="entry name" value="PilZ domain-like"/>
    <property type="match status" value="1"/>
</dbReference>
<dbReference type="PANTHER" id="PTHR43867">
    <property type="entry name" value="CELLULOSE SYNTHASE CATALYTIC SUBUNIT A [UDP-FORMING]"/>
    <property type="match status" value="1"/>
</dbReference>
<evidence type="ECO:0000259" key="18">
    <source>
        <dbReference type="Pfam" id="PF13632"/>
    </source>
</evidence>
<dbReference type="NCBIfam" id="TIGR03030">
    <property type="entry name" value="CelA"/>
    <property type="match status" value="1"/>
</dbReference>
<evidence type="ECO:0000313" key="19">
    <source>
        <dbReference type="EMBL" id="MBK1706631.1"/>
    </source>
</evidence>
<keyword evidence="8 16" id="KW-0973">c-di-GMP</keyword>
<feature type="domain" description="PilZ" evidence="17">
    <location>
        <begin position="579"/>
        <end position="681"/>
    </location>
</feature>
<dbReference type="Pfam" id="PF07238">
    <property type="entry name" value="PilZ"/>
    <property type="match status" value="1"/>
</dbReference>
<reference evidence="19" key="2">
    <citation type="journal article" date="2020" name="Microorganisms">
        <title>Osmotic Adaptation and Compatible Solute Biosynthesis of Phototrophic Bacteria as Revealed from Genome Analyses.</title>
        <authorList>
            <person name="Imhoff J.F."/>
            <person name="Rahn T."/>
            <person name="Kunzel S."/>
            <person name="Keller A."/>
            <person name="Neulinger S.C."/>
        </authorList>
    </citation>
    <scope>NUCLEOTIDE SEQUENCE</scope>
    <source>
        <strain evidence="19">DSM 11080</strain>
    </source>
</reference>
<evidence type="ECO:0000256" key="1">
    <source>
        <dbReference type="ARBA" id="ARBA00004429"/>
    </source>
</evidence>
<dbReference type="InterPro" id="IPR001173">
    <property type="entry name" value="Glyco_trans_2-like"/>
</dbReference>
<keyword evidence="10 16" id="KW-0808">Transferase</keyword>
<comment type="catalytic activity">
    <reaction evidence="15 16">
        <text>[(1-&gt;4)-beta-D-glucosyl](n) + UDP-alpha-D-glucose = [(1-&gt;4)-beta-D-glucosyl](n+1) + UDP + H(+)</text>
        <dbReference type="Rhea" id="RHEA:19929"/>
        <dbReference type="Rhea" id="RHEA-COMP:10033"/>
        <dbReference type="Rhea" id="RHEA-COMP:10034"/>
        <dbReference type="ChEBI" id="CHEBI:15378"/>
        <dbReference type="ChEBI" id="CHEBI:18246"/>
        <dbReference type="ChEBI" id="CHEBI:58223"/>
        <dbReference type="ChEBI" id="CHEBI:58885"/>
        <dbReference type="EC" id="2.4.1.12"/>
    </reaction>
</comment>
<evidence type="ECO:0000256" key="11">
    <source>
        <dbReference type="ARBA" id="ARBA00022692"/>
    </source>
</evidence>
<feature type="transmembrane region" description="Helical" evidence="16">
    <location>
        <begin position="62"/>
        <end position="81"/>
    </location>
</feature>
<evidence type="ECO:0000256" key="8">
    <source>
        <dbReference type="ARBA" id="ARBA00022636"/>
    </source>
</evidence>
<feature type="transmembrane region" description="Helical" evidence="16">
    <location>
        <begin position="33"/>
        <end position="50"/>
    </location>
</feature>
<name>A0AAJ0U7D0_9GAMM</name>
<reference evidence="19" key="1">
    <citation type="submission" date="2017-08" db="EMBL/GenBank/DDBJ databases">
        <authorList>
            <person name="Imhoff J.F."/>
            <person name="Rahn T."/>
            <person name="Kuenzel S."/>
            <person name="Neulinger S.C."/>
        </authorList>
    </citation>
    <scope>NUCLEOTIDE SEQUENCE</scope>
    <source>
        <strain evidence="19">DSM 11080</strain>
    </source>
</reference>
<keyword evidence="11 16" id="KW-0812">Transmembrane</keyword>
<keyword evidence="14 16" id="KW-0472">Membrane</keyword>
<evidence type="ECO:0000256" key="2">
    <source>
        <dbReference type="ARBA" id="ARBA00005186"/>
    </source>
</evidence>
<evidence type="ECO:0000256" key="12">
    <source>
        <dbReference type="ARBA" id="ARBA00022916"/>
    </source>
</evidence>
<gene>
    <name evidence="19" type="primary">bcsA</name>
    <name evidence="19" type="ORF">CKO40_19290</name>
</gene>
<evidence type="ECO:0000256" key="4">
    <source>
        <dbReference type="ARBA" id="ARBA00012539"/>
    </source>
</evidence>
<comment type="cofactor">
    <cofactor evidence="16">
        <name>Mg(2+)</name>
        <dbReference type="ChEBI" id="CHEBI:18420"/>
    </cofactor>
</comment>
<dbReference type="InterPro" id="IPR009875">
    <property type="entry name" value="PilZ_domain"/>
</dbReference>
<evidence type="ECO:0000256" key="14">
    <source>
        <dbReference type="ARBA" id="ARBA00023136"/>
    </source>
</evidence>
<dbReference type="InterPro" id="IPR029044">
    <property type="entry name" value="Nucleotide-diphossugar_trans"/>
</dbReference>
<evidence type="ECO:0000256" key="5">
    <source>
        <dbReference type="ARBA" id="ARBA00018714"/>
    </source>
</evidence>
<comment type="caution">
    <text evidence="19">The sequence shown here is derived from an EMBL/GenBank/DDBJ whole genome shotgun (WGS) entry which is preliminary data.</text>
</comment>
<evidence type="ECO:0000256" key="7">
    <source>
        <dbReference type="ARBA" id="ARBA00022519"/>
    </source>
</evidence>
<evidence type="ECO:0000256" key="3">
    <source>
        <dbReference type="ARBA" id="ARBA00006739"/>
    </source>
</evidence>
<feature type="transmembrane region" description="Helical" evidence="16">
    <location>
        <begin position="557"/>
        <end position="575"/>
    </location>
</feature>
<protein>
    <recommendedName>
        <fullName evidence="5 16">Cellulose synthase catalytic subunit [UDP-forming]</fullName>
        <ecNumber evidence="4 16">2.4.1.12</ecNumber>
    </recommendedName>
</protein>
<dbReference type="GO" id="GO:0005886">
    <property type="term" value="C:plasma membrane"/>
    <property type="evidence" value="ECO:0007669"/>
    <property type="project" value="UniProtKB-SubCell"/>
</dbReference>
<comment type="subcellular location">
    <subcellularLocation>
        <location evidence="1">Cell inner membrane</location>
        <topology evidence="1">Multi-pass membrane protein</topology>
    </subcellularLocation>
</comment>
<dbReference type="PRINTS" id="PR01439">
    <property type="entry name" value="CELLSNTHASEA"/>
</dbReference>
<keyword evidence="20" id="KW-1185">Reference proteome</keyword>
<evidence type="ECO:0000256" key="10">
    <source>
        <dbReference type="ARBA" id="ARBA00022679"/>
    </source>
</evidence>